<name>A0A8S4GEF4_PLUXY</name>
<accession>A0A8S4GEF4</accession>
<feature type="non-terminal residue" evidence="1">
    <location>
        <position position="1"/>
    </location>
</feature>
<proteinExistence type="predicted"/>
<keyword evidence="2" id="KW-1185">Reference proteome</keyword>
<gene>
    <name evidence="1" type="ORF">PLXY2_LOCUS16497</name>
</gene>
<evidence type="ECO:0000313" key="1">
    <source>
        <dbReference type="EMBL" id="CAG9138241.1"/>
    </source>
</evidence>
<dbReference type="Proteomes" id="UP000653454">
    <property type="component" value="Unassembled WGS sequence"/>
</dbReference>
<evidence type="ECO:0000313" key="2">
    <source>
        <dbReference type="Proteomes" id="UP000653454"/>
    </source>
</evidence>
<reference evidence="1" key="1">
    <citation type="submission" date="2020-11" db="EMBL/GenBank/DDBJ databases">
        <authorList>
            <person name="Whiteford S."/>
        </authorList>
    </citation>
    <scope>NUCLEOTIDE SEQUENCE</scope>
</reference>
<comment type="caution">
    <text evidence="1">The sequence shown here is derived from an EMBL/GenBank/DDBJ whole genome shotgun (WGS) entry which is preliminary data.</text>
</comment>
<dbReference type="AlphaFoldDB" id="A0A8S4GEF4"/>
<dbReference type="EMBL" id="CAJHNJ030000521">
    <property type="protein sequence ID" value="CAG9138241.1"/>
    <property type="molecule type" value="Genomic_DNA"/>
</dbReference>
<protein>
    <submittedName>
        <fullName evidence="1">(diamondback moth) hypothetical protein</fullName>
    </submittedName>
</protein>
<organism evidence="1 2">
    <name type="scientific">Plutella xylostella</name>
    <name type="common">Diamondback moth</name>
    <name type="synonym">Plutella maculipennis</name>
    <dbReference type="NCBI Taxonomy" id="51655"/>
    <lineage>
        <taxon>Eukaryota</taxon>
        <taxon>Metazoa</taxon>
        <taxon>Ecdysozoa</taxon>
        <taxon>Arthropoda</taxon>
        <taxon>Hexapoda</taxon>
        <taxon>Insecta</taxon>
        <taxon>Pterygota</taxon>
        <taxon>Neoptera</taxon>
        <taxon>Endopterygota</taxon>
        <taxon>Lepidoptera</taxon>
        <taxon>Glossata</taxon>
        <taxon>Ditrysia</taxon>
        <taxon>Yponomeutoidea</taxon>
        <taxon>Plutellidae</taxon>
        <taxon>Plutella</taxon>
    </lineage>
</organism>
<sequence>FILCALFELSISAKRLTLRYLICFVIFCVKIMPKALKCDARKVILDILAFMQEE</sequence>